<dbReference type="EMBL" id="CP109617">
    <property type="protein sequence ID" value="WED55880.1"/>
    <property type="molecule type" value="Genomic_DNA"/>
</dbReference>
<dbReference type="Proteomes" id="UP001219957">
    <property type="component" value="Chromosome"/>
</dbReference>
<sequence length="241" mass="27696">MDASQNVNYDNPKIQKTLELLESGKSKQEIADYFGHGWSGVDMYFRRKGFRWDGKTFVPQAESKVSAQEESKHLATKAGQVIRQLNQTEKNIRQIARRNGFETVDELGEYMRGQGYQWNNEIENYEYTEVVKVEKERTGPPLEGKTIAIDDRHIELLQFLASNREKLETLLGETQDGTLPRYRFRGAKANKTLAFPTSLMTLLSDFSNEFNVTQRDVVEVALAEFFMKYGYAEQLDGALRG</sequence>
<keyword evidence="2" id="KW-1185">Reference proteome</keyword>
<dbReference type="RefSeq" id="WP_275060342.1">
    <property type="nucleotide sequence ID" value="NZ_CP109617.1"/>
</dbReference>
<organism evidence="1 2">
    <name type="scientific">Exiguobacterium profundum</name>
    <dbReference type="NCBI Taxonomy" id="307643"/>
    <lineage>
        <taxon>Bacteria</taxon>
        <taxon>Bacillati</taxon>
        <taxon>Bacillota</taxon>
        <taxon>Bacilli</taxon>
        <taxon>Bacillales</taxon>
        <taxon>Bacillales Family XII. Incertae Sedis</taxon>
        <taxon>Exiguobacterium</taxon>
    </lineage>
</organism>
<gene>
    <name evidence="1" type="ORF">OE059_03200</name>
</gene>
<accession>A0ABY8B1Q7</accession>
<evidence type="ECO:0000313" key="2">
    <source>
        <dbReference type="Proteomes" id="UP001219957"/>
    </source>
</evidence>
<name>A0ABY8B1Q7_9BACL</name>
<evidence type="ECO:0000313" key="1">
    <source>
        <dbReference type="EMBL" id="WED55880.1"/>
    </source>
</evidence>
<protein>
    <submittedName>
        <fullName evidence="1">Uncharacterized protein</fullName>
    </submittedName>
</protein>
<proteinExistence type="predicted"/>
<reference evidence="1 2" key="1">
    <citation type="submission" date="2022-10" db="EMBL/GenBank/DDBJ databases">
        <title>Complete genome sequence of Exiguobacterium profundum TSS-3 isolated from an extremely saline-alkaline spring located in Ixtapa, Chiapas-Mexico.</title>
        <authorList>
            <person name="Rincon-Rosales R."/>
            <person name="Rogel M.A."/>
            <person name="Rincon-Molina C.I."/>
            <person name="Guerrero G."/>
            <person name="Manzano-Gomez L.A."/>
            <person name="Lopez-Lopez A."/>
            <person name="Rincon Molina F.A."/>
            <person name="Martinez-Romero E."/>
        </authorList>
    </citation>
    <scope>NUCLEOTIDE SEQUENCE [LARGE SCALE GENOMIC DNA]</scope>
    <source>
        <strain evidence="1 2">TSS-3</strain>
    </source>
</reference>